<name>A0A9J5YXC0_SOLCO</name>
<dbReference type="OrthoDB" id="1741631at2759"/>
<accession>A0A9J5YXC0</accession>
<sequence length="157" mass="18383">MSMEVLRQNSKHANNCKVKFNGNIIFEIPDPSYKHGIYCAHALITIHYNDWVVESFVDDWYNKETYLNAYNKFIQSMKNIKMWPKSTRSVIEPPEINSMPGRPDKNKKKNSDELVKKKFEKATRKGRKMKCLVCKTFEHNKKGCSTLISCALMSFCY</sequence>
<reference evidence="2 3" key="1">
    <citation type="submission" date="2020-09" db="EMBL/GenBank/DDBJ databases">
        <title>De no assembly of potato wild relative species, Solanum commersonii.</title>
        <authorList>
            <person name="Cho K."/>
        </authorList>
    </citation>
    <scope>NUCLEOTIDE SEQUENCE [LARGE SCALE GENOMIC DNA]</scope>
    <source>
        <strain evidence="2">LZ3.2</strain>
        <tissue evidence="2">Leaf</tissue>
    </source>
</reference>
<keyword evidence="3" id="KW-1185">Reference proteome</keyword>
<organism evidence="2 3">
    <name type="scientific">Solanum commersonii</name>
    <name type="common">Commerson's wild potato</name>
    <name type="synonym">Commerson's nightshade</name>
    <dbReference type="NCBI Taxonomy" id="4109"/>
    <lineage>
        <taxon>Eukaryota</taxon>
        <taxon>Viridiplantae</taxon>
        <taxon>Streptophyta</taxon>
        <taxon>Embryophyta</taxon>
        <taxon>Tracheophyta</taxon>
        <taxon>Spermatophyta</taxon>
        <taxon>Magnoliopsida</taxon>
        <taxon>eudicotyledons</taxon>
        <taxon>Gunneridae</taxon>
        <taxon>Pentapetalae</taxon>
        <taxon>asterids</taxon>
        <taxon>lamiids</taxon>
        <taxon>Solanales</taxon>
        <taxon>Solanaceae</taxon>
        <taxon>Solanoideae</taxon>
        <taxon>Solaneae</taxon>
        <taxon>Solanum</taxon>
    </lineage>
</organism>
<evidence type="ECO:0000313" key="3">
    <source>
        <dbReference type="Proteomes" id="UP000824120"/>
    </source>
</evidence>
<gene>
    <name evidence="2" type="ORF">H5410_026725</name>
</gene>
<dbReference type="Proteomes" id="UP000824120">
    <property type="component" value="Chromosome 5"/>
</dbReference>
<evidence type="ECO:0000256" key="1">
    <source>
        <dbReference type="SAM" id="MobiDB-lite"/>
    </source>
</evidence>
<protein>
    <submittedName>
        <fullName evidence="2">Uncharacterized protein</fullName>
    </submittedName>
</protein>
<evidence type="ECO:0000313" key="2">
    <source>
        <dbReference type="EMBL" id="KAG5605233.1"/>
    </source>
</evidence>
<feature type="region of interest" description="Disordered" evidence="1">
    <location>
        <begin position="91"/>
        <end position="112"/>
    </location>
</feature>
<dbReference type="EMBL" id="JACXVP010000005">
    <property type="protein sequence ID" value="KAG5605233.1"/>
    <property type="molecule type" value="Genomic_DNA"/>
</dbReference>
<proteinExistence type="predicted"/>
<comment type="caution">
    <text evidence="2">The sequence shown here is derived from an EMBL/GenBank/DDBJ whole genome shotgun (WGS) entry which is preliminary data.</text>
</comment>
<dbReference type="AlphaFoldDB" id="A0A9J5YXC0"/>